<dbReference type="AlphaFoldDB" id="A0A087A0J5"/>
<dbReference type="Gene3D" id="3.40.50.880">
    <property type="match status" value="1"/>
</dbReference>
<name>A0A087A0J5_9BIFI</name>
<keyword evidence="4 9" id="KW-0378">Hydrolase</keyword>
<organism evidence="9 10">
    <name type="scientific">Bifidobacterium biavatii DSM 23969</name>
    <dbReference type="NCBI Taxonomy" id="1437608"/>
    <lineage>
        <taxon>Bacteria</taxon>
        <taxon>Bacillati</taxon>
        <taxon>Actinomycetota</taxon>
        <taxon>Actinomycetes</taxon>
        <taxon>Bifidobacteriales</taxon>
        <taxon>Bifidobacteriaceae</taxon>
        <taxon>Bifidobacterium</taxon>
    </lineage>
</organism>
<dbReference type="Pfam" id="PF02449">
    <property type="entry name" value="Glyco_hydro_42"/>
    <property type="match status" value="1"/>
</dbReference>
<dbReference type="Gene3D" id="2.60.40.1180">
    <property type="entry name" value="Golgi alpha-mannosidase II"/>
    <property type="match status" value="1"/>
</dbReference>
<comment type="caution">
    <text evidence="9">The sequence shown here is derived from an EMBL/GenBank/DDBJ whole genome shotgun (WGS) entry which is preliminary data.</text>
</comment>
<dbReference type="InterPro" id="IPR013739">
    <property type="entry name" value="Beta_galactosidase_C"/>
</dbReference>
<dbReference type="InterPro" id="IPR017853">
    <property type="entry name" value="GH"/>
</dbReference>
<dbReference type="PANTHER" id="PTHR36447:SF1">
    <property type="entry name" value="BETA-GALACTOSIDASE GANA"/>
    <property type="match status" value="1"/>
</dbReference>
<dbReference type="eggNOG" id="COG1874">
    <property type="taxonomic scope" value="Bacteria"/>
</dbReference>
<evidence type="ECO:0000259" key="7">
    <source>
        <dbReference type="Pfam" id="PF08532"/>
    </source>
</evidence>
<dbReference type="PANTHER" id="PTHR36447">
    <property type="entry name" value="BETA-GALACTOSIDASE GANA"/>
    <property type="match status" value="1"/>
</dbReference>
<dbReference type="Proteomes" id="UP000029108">
    <property type="component" value="Unassembled WGS sequence"/>
</dbReference>
<reference evidence="9 10" key="1">
    <citation type="submission" date="2014-03" db="EMBL/GenBank/DDBJ databases">
        <title>Genomics of Bifidobacteria.</title>
        <authorList>
            <person name="Ventura M."/>
            <person name="Milani C."/>
            <person name="Lugli G.A."/>
        </authorList>
    </citation>
    <scope>NUCLEOTIDE SEQUENCE [LARGE SCALE GENOMIC DNA]</scope>
    <source>
        <strain evidence="9 10">DSM 23969</strain>
    </source>
</reference>
<feature type="domain" description="Glycoside hydrolase family 42 N-terminal" evidence="6">
    <location>
        <begin position="31"/>
        <end position="412"/>
    </location>
</feature>
<evidence type="ECO:0000313" key="9">
    <source>
        <dbReference type="EMBL" id="KFI52295.1"/>
    </source>
</evidence>
<keyword evidence="10" id="KW-1185">Reference proteome</keyword>
<keyword evidence="5 9" id="KW-0326">Glycosidase</keyword>
<comment type="catalytic activity">
    <reaction evidence="1">
        <text>Hydrolysis of terminal non-reducing beta-D-galactose residues in beta-D-galactosides.</text>
        <dbReference type="EC" id="3.2.1.23"/>
    </reaction>
</comment>
<gene>
    <name evidence="9" type="ORF">BBIA_0594</name>
</gene>
<evidence type="ECO:0000256" key="1">
    <source>
        <dbReference type="ARBA" id="ARBA00001412"/>
    </source>
</evidence>
<dbReference type="OrthoDB" id="9800974at2"/>
<sequence>MPQTHGHTAPSPLPTFAERLASQGSMLYGGDYNPEQWPEEVRKEDMRLFKEAGINEVTLNVFSWAQLQPSENEYDFSKLDRIARTVSDAGMSIVMATSTGALPAWMSLRHPDVNRVDEKGRKMRHRERHNACINSPTFRTYSAALAGKLAERYGGLPNLVAWHVGNEYGGMCWCDTCAVKFREWLRARYGTIESVNEAWNSAFWSHTYHSFDEIFPPNELGNMTGWSGKAILGGFSLDYQRFYGECVLESYNEEKAAIRRFDRVNPVTTNMMGTYPTYDYFRWRAGLDGNGDDCGVDVVSWDSYPRPDTPAASVAMCHELMRGVGGGGPWMLMEQTPSRQNWMPFNAQKRPGQMRQLSWQAVAHGADTVQFFQLRQNRAGCEKFHGALIGSDGTDRTRAFRECAALGSELKRVSGRILGSRMTPARVALVFDWQSRWAIDLSAGPTISMDYVAEVQRWYAELHRRNIPVDIVGPYDEYDSYDVLLAPCLYMMRASLVTRLRRFVDHGGRLLLTALSALTDEHDSLYQGEIPVPLRDLAGVWVEETDALDPDTSVVPLRFADATGATDVADDVHEGYTGTTPVIADSANDAAGPHGRVLFDVLEADEGTEVLATYGSEYYVGTPAFTFRPSTGNGGVFYAATFPDDAAMPMFVDRLLDGTNIVGLTNGPLTGVVDSRSIVPDATVPSDLRVVDLEVTRRVAANGTMFTFVINPVNVPVTVDLPASLTGRDLLTDADVTSGERTVEPFGVLIVESSTATAGQTA</sequence>
<dbReference type="InterPro" id="IPR013780">
    <property type="entry name" value="Glyco_hydro_b"/>
</dbReference>
<evidence type="ECO:0000259" key="6">
    <source>
        <dbReference type="Pfam" id="PF02449"/>
    </source>
</evidence>
<comment type="similarity">
    <text evidence="2">Belongs to the glycosyl hydrolase 42 family.</text>
</comment>
<evidence type="ECO:0000313" key="10">
    <source>
        <dbReference type="Proteomes" id="UP000029108"/>
    </source>
</evidence>
<dbReference type="Pfam" id="PF08533">
    <property type="entry name" value="Glyco_hydro_42C"/>
    <property type="match status" value="1"/>
</dbReference>
<dbReference type="EC" id="3.2.1.23" evidence="3"/>
<dbReference type="STRING" id="1437608.GCA_000771645_00527"/>
<dbReference type="GO" id="GO:0006012">
    <property type="term" value="P:galactose metabolic process"/>
    <property type="evidence" value="ECO:0007669"/>
    <property type="project" value="InterPro"/>
</dbReference>
<dbReference type="Gene3D" id="3.20.20.80">
    <property type="entry name" value="Glycosidases"/>
    <property type="match status" value="1"/>
</dbReference>
<evidence type="ECO:0000256" key="5">
    <source>
        <dbReference type="ARBA" id="ARBA00023295"/>
    </source>
</evidence>
<dbReference type="Pfam" id="PF08532">
    <property type="entry name" value="Glyco_hydro_42M"/>
    <property type="match status" value="1"/>
</dbReference>
<dbReference type="EMBL" id="JGYN01000006">
    <property type="protein sequence ID" value="KFI52295.1"/>
    <property type="molecule type" value="Genomic_DNA"/>
</dbReference>
<dbReference type="SUPFAM" id="SSF52317">
    <property type="entry name" value="Class I glutamine amidotransferase-like"/>
    <property type="match status" value="1"/>
</dbReference>
<protein>
    <recommendedName>
        <fullName evidence="3">beta-galactosidase</fullName>
        <ecNumber evidence="3">3.2.1.23</ecNumber>
    </recommendedName>
</protein>
<dbReference type="InterPro" id="IPR013529">
    <property type="entry name" value="Glyco_hydro_42_N"/>
</dbReference>
<feature type="domain" description="Beta-galactosidase C-terminal" evidence="8">
    <location>
        <begin position="692"/>
        <end position="752"/>
    </location>
</feature>
<evidence type="ECO:0000256" key="4">
    <source>
        <dbReference type="ARBA" id="ARBA00022801"/>
    </source>
</evidence>
<proteinExistence type="inferred from homology"/>
<evidence type="ECO:0000259" key="8">
    <source>
        <dbReference type="Pfam" id="PF08533"/>
    </source>
</evidence>
<feature type="domain" description="Beta-galactosidase trimerisation" evidence="7">
    <location>
        <begin position="425"/>
        <end position="660"/>
    </location>
</feature>
<accession>A0A087A0J5</accession>
<dbReference type="GO" id="GO:0009341">
    <property type="term" value="C:beta-galactosidase complex"/>
    <property type="evidence" value="ECO:0007669"/>
    <property type="project" value="InterPro"/>
</dbReference>
<dbReference type="InterPro" id="IPR013738">
    <property type="entry name" value="Beta_galactosidase_Trimer"/>
</dbReference>
<dbReference type="InterPro" id="IPR029062">
    <property type="entry name" value="Class_I_gatase-like"/>
</dbReference>
<evidence type="ECO:0000256" key="2">
    <source>
        <dbReference type="ARBA" id="ARBA00005940"/>
    </source>
</evidence>
<dbReference type="CDD" id="cd03143">
    <property type="entry name" value="A4_beta-galactosidase_middle_domain"/>
    <property type="match status" value="1"/>
</dbReference>
<dbReference type="RefSeq" id="WP_160268245.1">
    <property type="nucleotide sequence ID" value="NZ_JDUU01000013.1"/>
</dbReference>
<dbReference type="SUPFAM" id="SSF51445">
    <property type="entry name" value="(Trans)glycosidases"/>
    <property type="match status" value="1"/>
</dbReference>
<dbReference type="GO" id="GO:0004565">
    <property type="term" value="F:beta-galactosidase activity"/>
    <property type="evidence" value="ECO:0007669"/>
    <property type="project" value="UniProtKB-EC"/>
</dbReference>
<evidence type="ECO:0000256" key="3">
    <source>
        <dbReference type="ARBA" id="ARBA00012756"/>
    </source>
</evidence>
<dbReference type="InterPro" id="IPR003476">
    <property type="entry name" value="Glyco_hydro_42"/>
</dbReference>